<accession>A0A8X6NFN2</accession>
<evidence type="ECO:0000313" key="2">
    <source>
        <dbReference type="Proteomes" id="UP000887013"/>
    </source>
</evidence>
<organism evidence="1 2">
    <name type="scientific">Nephila pilipes</name>
    <name type="common">Giant wood spider</name>
    <name type="synonym">Nephila maculata</name>
    <dbReference type="NCBI Taxonomy" id="299642"/>
    <lineage>
        <taxon>Eukaryota</taxon>
        <taxon>Metazoa</taxon>
        <taxon>Ecdysozoa</taxon>
        <taxon>Arthropoda</taxon>
        <taxon>Chelicerata</taxon>
        <taxon>Arachnida</taxon>
        <taxon>Araneae</taxon>
        <taxon>Araneomorphae</taxon>
        <taxon>Entelegynae</taxon>
        <taxon>Araneoidea</taxon>
        <taxon>Nephilidae</taxon>
        <taxon>Nephila</taxon>
    </lineage>
</organism>
<dbReference type="PANTHER" id="PTHR46888:SF1">
    <property type="entry name" value="RIBONUCLEASE H"/>
    <property type="match status" value="1"/>
</dbReference>
<dbReference type="Proteomes" id="UP000887013">
    <property type="component" value="Unassembled WGS sequence"/>
</dbReference>
<proteinExistence type="predicted"/>
<dbReference type="AlphaFoldDB" id="A0A8X6NFN2"/>
<comment type="caution">
    <text evidence="1">The sequence shown here is derived from an EMBL/GenBank/DDBJ whole genome shotgun (WGS) entry which is preliminary data.</text>
</comment>
<dbReference type="EMBL" id="BMAW01104111">
    <property type="protein sequence ID" value="GFT12519.1"/>
    <property type="molecule type" value="Genomic_DNA"/>
</dbReference>
<sequence>MRQAKKEKVAEERWVSQLIPLLLIEILELVVKEPPEKGENYPHIKNLLLQRFQLTPMALRDVFESYQRNPGTLWTNLVFDLRSYLDN</sequence>
<dbReference type="OrthoDB" id="6434793at2759"/>
<keyword evidence="2" id="KW-1185">Reference proteome</keyword>
<name>A0A8X6NFN2_NEPPI</name>
<gene>
    <name evidence="1" type="primary">NCL1_50590</name>
    <name evidence="1" type="ORF">NPIL_470331</name>
</gene>
<protein>
    <submittedName>
        <fullName evidence="1">Uncharacterized protein</fullName>
    </submittedName>
</protein>
<dbReference type="PANTHER" id="PTHR46888">
    <property type="entry name" value="ZINC KNUCKLE DOMAINCONTAINING PROTEIN-RELATED"/>
    <property type="match status" value="1"/>
</dbReference>
<reference evidence="1" key="1">
    <citation type="submission" date="2020-08" db="EMBL/GenBank/DDBJ databases">
        <title>Multicomponent nature underlies the extraordinary mechanical properties of spider dragline silk.</title>
        <authorList>
            <person name="Kono N."/>
            <person name="Nakamura H."/>
            <person name="Mori M."/>
            <person name="Yoshida Y."/>
            <person name="Ohtoshi R."/>
            <person name="Malay A.D."/>
            <person name="Moran D.A.P."/>
            <person name="Tomita M."/>
            <person name="Numata K."/>
            <person name="Arakawa K."/>
        </authorList>
    </citation>
    <scope>NUCLEOTIDE SEQUENCE</scope>
</reference>
<evidence type="ECO:0000313" key="1">
    <source>
        <dbReference type="EMBL" id="GFT12519.1"/>
    </source>
</evidence>